<organism evidence="1 2">
    <name type="scientific">Bifidobacterium longum subsp. suis</name>
    <dbReference type="NCBI Taxonomy" id="1695"/>
    <lineage>
        <taxon>Bacteria</taxon>
        <taxon>Bacillati</taxon>
        <taxon>Actinomycetota</taxon>
        <taxon>Actinomycetes</taxon>
        <taxon>Bifidobacteriales</taxon>
        <taxon>Bifidobacteriaceae</taxon>
        <taxon>Bifidobacterium</taxon>
    </lineage>
</organism>
<evidence type="ECO:0000313" key="2">
    <source>
        <dbReference type="Proteomes" id="UP000029024"/>
    </source>
</evidence>
<dbReference type="AlphaFoldDB" id="A0A087BRS1"/>
<name>A0A087BRS1_BIFLN</name>
<proteinExistence type="predicted"/>
<reference evidence="1 2" key="1">
    <citation type="submission" date="2014-03" db="EMBL/GenBank/DDBJ databases">
        <title>Genomics of Bifidobacteria.</title>
        <authorList>
            <person name="Ventura M."/>
            <person name="Milani C."/>
            <person name="Lugli G.A."/>
        </authorList>
    </citation>
    <scope>NUCLEOTIDE SEQUENCE [LARGE SCALE GENOMIC DNA]</scope>
    <source>
        <strain evidence="1 2">LMG 21814</strain>
    </source>
</reference>
<protein>
    <submittedName>
        <fullName evidence="1">Uncharacterized protein</fullName>
    </submittedName>
</protein>
<evidence type="ECO:0000313" key="1">
    <source>
        <dbReference type="EMBL" id="KFI73721.1"/>
    </source>
</evidence>
<comment type="caution">
    <text evidence="1">The sequence shown here is derived from an EMBL/GenBank/DDBJ whole genome shotgun (WGS) entry which is preliminary data.</text>
</comment>
<accession>A0A087BRS1</accession>
<gene>
    <name evidence="1" type="ORF">BLSS_0411</name>
</gene>
<dbReference type="EMBL" id="JGZA01000001">
    <property type="protein sequence ID" value="KFI73721.1"/>
    <property type="molecule type" value="Genomic_DNA"/>
</dbReference>
<dbReference type="Proteomes" id="UP000029024">
    <property type="component" value="Unassembled WGS sequence"/>
</dbReference>
<sequence length="96" mass="10210">MTSRDPKPDAEALMPCKGHQSGSATVANGVFGLQLVFVDKLMDERGHGRSGQSCHLCQFDLCHGAELVDAGQQVGAVCLAKRGLRTEKPCCHKSSV</sequence>